<keyword evidence="3" id="KW-0597">Phosphoprotein</keyword>
<evidence type="ECO:0000259" key="18">
    <source>
        <dbReference type="PROSITE" id="PS51204"/>
    </source>
</evidence>
<feature type="domain" description="Helicase C-terminal" evidence="17">
    <location>
        <begin position="1248"/>
        <end position="1398"/>
    </location>
</feature>
<dbReference type="GO" id="GO:0140096">
    <property type="term" value="F:catalytic activity, acting on a protein"/>
    <property type="evidence" value="ECO:0007669"/>
    <property type="project" value="UniProtKB-ARBA"/>
</dbReference>
<evidence type="ECO:0000256" key="5">
    <source>
        <dbReference type="ARBA" id="ARBA00022801"/>
    </source>
</evidence>
<dbReference type="GO" id="GO:0006338">
    <property type="term" value="P:chromatin remodeling"/>
    <property type="evidence" value="ECO:0007669"/>
    <property type="project" value="TreeGrafter"/>
</dbReference>
<keyword evidence="9" id="KW-0805">Transcription regulation</keyword>
<dbReference type="InterPro" id="IPR014001">
    <property type="entry name" value="Helicase_ATP-bd"/>
</dbReference>
<dbReference type="PROSITE" id="PS50090">
    <property type="entry name" value="MYB_LIKE"/>
    <property type="match status" value="1"/>
</dbReference>
<dbReference type="InterPro" id="IPR050520">
    <property type="entry name" value="INO80/SWR1_helicase"/>
</dbReference>
<keyword evidence="13" id="KW-0175">Coiled coil</keyword>
<dbReference type="GO" id="GO:0004386">
    <property type="term" value="F:helicase activity"/>
    <property type="evidence" value="ECO:0007669"/>
    <property type="project" value="UniProtKB-KW"/>
</dbReference>
<gene>
    <name evidence="19" type="ORF">QYM36_011990</name>
</gene>
<dbReference type="InterPro" id="IPR049730">
    <property type="entry name" value="SNF2/RAD54-like_C"/>
</dbReference>
<dbReference type="PROSITE" id="PS51192">
    <property type="entry name" value="HELICASE_ATP_BIND_1"/>
    <property type="match status" value="1"/>
</dbReference>
<dbReference type="GO" id="GO:0016887">
    <property type="term" value="F:ATP hydrolysis activity"/>
    <property type="evidence" value="ECO:0007669"/>
    <property type="project" value="TreeGrafter"/>
</dbReference>
<evidence type="ECO:0000259" key="17">
    <source>
        <dbReference type="PROSITE" id="PS51194"/>
    </source>
</evidence>
<feature type="region of interest" description="Disordered" evidence="14">
    <location>
        <begin position="1906"/>
        <end position="1948"/>
    </location>
</feature>
<feature type="domain" description="Helicase ATP-binding" evidence="16">
    <location>
        <begin position="533"/>
        <end position="698"/>
    </location>
</feature>
<keyword evidence="20" id="KW-1185">Reference proteome</keyword>
<keyword evidence="4" id="KW-0547">Nucleotide-binding</keyword>
<dbReference type="Gene3D" id="3.40.50.10810">
    <property type="entry name" value="Tandem AAA-ATPase domain"/>
    <property type="match status" value="1"/>
</dbReference>
<feature type="compositionally biased region" description="Polar residues" evidence="14">
    <location>
        <begin position="1919"/>
        <end position="1948"/>
    </location>
</feature>
<evidence type="ECO:0008006" key="21">
    <source>
        <dbReference type="Google" id="ProtNLM"/>
    </source>
</evidence>
<dbReference type="Gene3D" id="3.40.50.300">
    <property type="entry name" value="P-loop containing nucleotide triphosphate hydrolases"/>
    <property type="match status" value="1"/>
</dbReference>
<dbReference type="GO" id="GO:0005524">
    <property type="term" value="F:ATP binding"/>
    <property type="evidence" value="ECO:0007669"/>
    <property type="project" value="UniProtKB-KW"/>
</dbReference>
<evidence type="ECO:0000256" key="1">
    <source>
        <dbReference type="ARBA" id="ARBA00004123"/>
    </source>
</evidence>
<evidence type="ECO:0000259" key="15">
    <source>
        <dbReference type="PROSITE" id="PS50090"/>
    </source>
</evidence>
<protein>
    <recommendedName>
        <fullName evidence="21">Helicase domino</fullName>
    </recommendedName>
</protein>
<evidence type="ECO:0000313" key="20">
    <source>
        <dbReference type="Proteomes" id="UP001187531"/>
    </source>
</evidence>
<evidence type="ECO:0000256" key="10">
    <source>
        <dbReference type="ARBA" id="ARBA00023125"/>
    </source>
</evidence>
<dbReference type="InterPro" id="IPR027417">
    <property type="entry name" value="P-loop_NTPase"/>
</dbReference>
<feature type="compositionally biased region" description="Low complexity" evidence="14">
    <location>
        <begin position="999"/>
        <end position="1013"/>
    </location>
</feature>
<dbReference type="GO" id="GO:0010468">
    <property type="term" value="P:regulation of gene expression"/>
    <property type="evidence" value="ECO:0007669"/>
    <property type="project" value="UniProtKB-ARBA"/>
</dbReference>
<dbReference type="Pfam" id="PF00176">
    <property type="entry name" value="SNF2-rel_dom"/>
    <property type="match status" value="1"/>
</dbReference>
<dbReference type="SMART" id="SM00487">
    <property type="entry name" value="DEXDc"/>
    <property type="match status" value="1"/>
</dbReference>
<evidence type="ECO:0000256" key="9">
    <source>
        <dbReference type="ARBA" id="ARBA00023015"/>
    </source>
</evidence>
<dbReference type="GO" id="GO:0042393">
    <property type="term" value="F:histone binding"/>
    <property type="evidence" value="ECO:0007669"/>
    <property type="project" value="TreeGrafter"/>
</dbReference>
<feature type="compositionally biased region" description="Polar residues" evidence="14">
    <location>
        <begin position="969"/>
        <end position="997"/>
    </location>
</feature>
<keyword evidence="6" id="KW-0347">Helicase</keyword>
<dbReference type="SMART" id="SM00490">
    <property type="entry name" value="HELICc"/>
    <property type="match status" value="1"/>
</dbReference>
<name>A0AA88L793_ARTSF</name>
<evidence type="ECO:0000256" key="4">
    <source>
        <dbReference type="ARBA" id="ARBA00022741"/>
    </source>
</evidence>
<keyword evidence="8" id="KW-0156">Chromatin regulator</keyword>
<dbReference type="PROSITE" id="PS51204">
    <property type="entry name" value="HSA"/>
    <property type="match status" value="1"/>
</dbReference>
<feature type="coiled-coil region" evidence="13">
    <location>
        <begin position="198"/>
        <end position="261"/>
    </location>
</feature>
<evidence type="ECO:0000259" key="16">
    <source>
        <dbReference type="PROSITE" id="PS51192"/>
    </source>
</evidence>
<dbReference type="GO" id="GO:0000812">
    <property type="term" value="C:Swr1 complex"/>
    <property type="evidence" value="ECO:0007669"/>
    <property type="project" value="TreeGrafter"/>
</dbReference>
<evidence type="ECO:0000256" key="2">
    <source>
        <dbReference type="ARBA" id="ARBA00009220"/>
    </source>
</evidence>
<sequence length="2316" mass="258675">MSEPEKKRLKLEIDESFKSDDDDLLKKILEYKNNQLRALQELYIKSQSELFYLENEGDFLQFSEWSKEPNKDLQAYLDKQSLPGLQKPKALQTGQVVTPVSLKVSLKTPGHSGPGRPSVLTPEQLAERAKHEAVIVQRIVELQREGLWSEKRLPKVAEPQRLKTHWDYLLEEVHWLAADFVQERKWKLAAARKCARMVQKYFQEKEQAALKAEKEQETKLRKIASFVAREVRQFWKNVEKVSEYKQNLLLEEKRKKMLNQQLNLIVQQTEEFSSQLAETMQGKVPETPPSSKRESDIEFEPEDGSTDDEETIDKEEKDMNISSVAEEIDYLKKESEIPLEDLLDSLPPGYLDHKIETPVDSGSDFEADESSDDDEATLDEQEENEPVVDHKDEIKELEAEQNLPIEDLLKKYSDINSEEYQKTDISTIVSDDESETEMSDSDSESKLVEEMNIETPEMEIESKDVGLEALLGINDTDDSAKERRTKLSEAVELAEAFQPKGNTLASAEVNVQVPFLLKHTLREYQLIGLNWLATMYERQLNGILADEMGLGKTIQTISLLAWLACDKGIWGPHLIIVPTSVMLNWEMECKKWCPSLKVLVYYGSGKERKFKRTGWTKPNAFHVCITSYKLVVQDHAAFRRKQWQYIILDEAQNIKNFKSQRWQLLLNFSSQRRLLLTGTPLQNNLMELWSLMHFLMPSMFASHKDFREWFSNPVTGMIEGNSEYNESIIKRLHKVLRPFLLRRLKCEVEKQLPSKYEHIVMCRLSKRQRYLYDDYMSKAKTRETLTGGNLLSVINVLMQLRKVCAHPNLFEPRPTVSPFQMRGIVFNTASCVVDCLNYDPFKHVNLGAMNLLLPKLENLLTAYAAHRTQKSQAPVAIIQNLDNLPPLPPRCPSGKIKLVIKPQTTSVPGQSVMIPRPGISAFRAVPTPPPSGIRDTTPQPLLASPAPILPSPPVSLSGGEGLTARQPIIPSSTEPNRTNGHLLQIPRGSNQTGNGEQRLSLSLPPSSTLPQTPIRIITSVNRQPSISEPSVSDETKPHLNGEGRSVQPDKPYIDPSLQYDKITLTRNNTVEQKRKMERKERLVFLAKLNKLKSAACPVYGEDVQNLVSILPTSNQPVQSLRHADQPWSVSGSVNVSNAIAFRGLSRKSFWSRTTKLENLVRTPEELAHELTDILTRFTFVVPGAMAPFIKMHASHTPPSRLWCEQRREFIFKNELTAPGTILHTTASAMMTQFPDPRLIQYDCGKLQVLDRLLRDLKVGKHRVLIFTQMTRMLDVLESFLTFHGHTYLRLDGSTKIDQRQALMERFNSDKRIFCFILSTRSGGIGVNLTGADTVVFYDSDWNPTMDAQAQDRCHRIGQTRDVHIYRLISEKTIEENILKKANQKRLLGDLAIEGGNFTTAYFQKQTIRDLFEVDVSEADAAKRLQSQRHVSSVSTKDVTGQSPQEAGDKSAVAAWESALQAAEDESDVTAAKKLRAEVAADQTEFDESAPLDEDEPKSKAEAELEGLIGQLNLVERYALRFIEADTNVAQQLAEAEEELEERKRQWEINRAEAAKKAAQKEDVLTYPRSEQFVFYDDGTPMPVWSPPTPPHGDDEYYMDHSLAMLYGQTFIPENQLPSLEPLKEVKPPTKVVALLPVDEAVISKEEVKSRVSKARREDIVTAPRSLFERPNPVLTKLKRDLKLARVGARPVVGPPFAGNAGGLGHIRSEDTEQLPEWQIHEDMTLLSSVQSLQGLPLNLQVFSPSLSPNWDLVSDMVSVCSVTYRSPKECKVRYFNVIVPREEGRFLPGDISPKKLKKNKLLMKINQGYKTSRPMKTAALFQVDNNQTFTSQYTKRYEILKSVANRRAPTTRPLLSASGTSRNPRHTQLFQENGVAYEDPLPPLQIAARKAEKLAKARAQSAVVEATAAATPTSRASSLQPNPQSPGLTQTTQTQSISAPQTTATVAKPQGNSVVVPVSSFTAAQMQAAAQLIAGLNTISTSKNGTTTVSARSLTPAQLQLLRAKRLQATTVSSSTAASTSTTYVAVQTTGTSGTTQRVVTLPGSQGKQLVLTKPGQGVTRAIVADAEVAALLKRQQALQAQKIASQNQIVITDTSSGMQSFQVGSSGTSSTQIGSILKGQQSGVTTISAGAMTIPVSTLSNVSQGPQARTQTIGLVRTTSLGATPRQITIQQPFQNKRPQLQRAQSAQTIGVRTPGSSIQLGVQFSQGTQRVPVSMLQQVVRGPRVTLQPRSGQQPVRQTIQLVSAPSLRPVAPNITVDQAGRFVSSSTIVKTSVPTLQPVSSLKAQPTPILAPVTQEVRLTIPQKNEESTTGEE</sequence>
<keyword evidence="12" id="KW-0539">Nucleus</keyword>
<feature type="compositionally biased region" description="Acidic residues" evidence="14">
    <location>
        <begin position="363"/>
        <end position="386"/>
    </location>
</feature>
<dbReference type="GO" id="GO:0010557">
    <property type="term" value="P:positive regulation of macromolecule biosynthetic process"/>
    <property type="evidence" value="ECO:0007669"/>
    <property type="project" value="UniProtKB-ARBA"/>
</dbReference>
<dbReference type="FunFam" id="3.40.50.300:FF:000529">
    <property type="entry name" value="helicase SRCAP isoform X1"/>
    <property type="match status" value="1"/>
</dbReference>
<evidence type="ECO:0000313" key="19">
    <source>
        <dbReference type="EMBL" id="KAK2710655.1"/>
    </source>
</evidence>
<dbReference type="PANTHER" id="PTHR45685:SF1">
    <property type="entry name" value="HELICASE SRCAP"/>
    <property type="match status" value="1"/>
</dbReference>
<feature type="region of interest" description="Disordered" evidence="14">
    <location>
        <begin position="344"/>
        <end position="390"/>
    </location>
</feature>
<dbReference type="InterPro" id="IPR000330">
    <property type="entry name" value="SNF2_N"/>
</dbReference>
<dbReference type="GO" id="GO:0003677">
    <property type="term" value="F:DNA binding"/>
    <property type="evidence" value="ECO:0007669"/>
    <property type="project" value="UniProtKB-KW"/>
</dbReference>
<feature type="compositionally biased region" description="Polar residues" evidence="14">
    <location>
        <begin position="1018"/>
        <end position="1032"/>
    </location>
</feature>
<feature type="compositionally biased region" description="Low complexity" evidence="14">
    <location>
        <begin position="1906"/>
        <end position="1918"/>
    </location>
</feature>
<keyword evidence="10" id="KW-0238">DNA-binding</keyword>
<evidence type="ECO:0000256" key="8">
    <source>
        <dbReference type="ARBA" id="ARBA00022853"/>
    </source>
</evidence>
<comment type="subcellular location">
    <subcellularLocation>
        <location evidence="1">Nucleus</location>
    </subcellularLocation>
</comment>
<dbReference type="Pfam" id="PF00271">
    <property type="entry name" value="Helicase_C"/>
    <property type="match status" value="1"/>
</dbReference>
<feature type="region of interest" description="Disordered" evidence="14">
    <location>
        <begin position="920"/>
        <end position="1055"/>
    </location>
</feature>
<keyword evidence="7" id="KW-0067">ATP-binding</keyword>
<organism evidence="19 20">
    <name type="scientific">Artemia franciscana</name>
    <name type="common">Brine shrimp</name>
    <name type="synonym">Artemia sanfranciscana</name>
    <dbReference type="NCBI Taxonomy" id="6661"/>
    <lineage>
        <taxon>Eukaryota</taxon>
        <taxon>Metazoa</taxon>
        <taxon>Ecdysozoa</taxon>
        <taxon>Arthropoda</taxon>
        <taxon>Crustacea</taxon>
        <taxon>Branchiopoda</taxon>
        <taxon>Anostraca</taxon>
        <taxon>Artemiidae</taxon>
        <taxon>Artemia</taxon>
    </lineage>
</organism>
<feature type="domain" description="Myb-like" evidence="15">
    <location>
        <begin position="1717"/>
        <end position="1778"/>
    </location>
</feature>
<feature type="compositionally biased region" description="Polar residues" evidence="14">
    <location>
        <begin position="1427"/>
        <end position="1444"/>
    </location>
</feature>
<dbReference type="SMART" id="SM00573">
    <property type="entry name" value="HSA"/>
    <property type="match status" value="1"/>
</dbReference>
<dbReference type="EMBL" id="JAVRJZ010000016">
    <property type="protein sequence ID" value="KAK2710654.1"/>
    <property type="molecule type" value="Genomic_DNA"/>
</dbReference>
<comment type="caution">
    <text evidence="19">The sequence shown here is derived from an EMBL/GenBank/DDBJ whole genome shotgun (WGS) entry which is preliminary data.</text>
</comment>
<feature type="domain" description="HSA" evidence="18">
    <location>
        <begin position="153"/>
        <end position="225"/>
    </location>
</feature>
<dbReference type="Proteomes" id="UP001187531">
    <property type="component" value="Unassembled WGS sequence"/>
</dbReference>
<evidence type="ECO:0000256" key="7">
    <source>
        <dbReference type="ARBA" id="ARBA00022840"/>
    </source>
</evidence>
<dbReference type="Pfam" id="PF07529">
    <property type="entry name" value="HSA"/>
    <property type="match status" value="1"/>
</dbReference>
<proteinExistence type="inferred from homology"/>
<dbReference type="InterPro" id="IPR038718">
    <property type="entry name" value="SNF2-like_sf"/>
</dbReference>
<comment type="similarity">
    <text evidence="2">Belongs to the SNF2/RAD54 helicase family. SWR1 subfamily.</text>
</comment>
<evidence type="ECO:0000256" key="12">
    <source>
        <dbReference type="ARBA" id="ARBA00023242"/>
    </source>
</evidence>
<evidence type="ECO:0000256" key="13">
    <source>
        <dbReference type="SAM" id="Coils"/>
    </source>
</evidence>
<dbReference type="CDD" id="cd18003">
    <property type="entry name" value="DEXQc_SRCAP"/>
    <property type="match status" value="1"/>
</dbReference>
<dbReference type="SUPFAM" id="SSF52540">
    <property type="entry name" value="P-loop containing nucleoside triphosphate hydrolases"/>
    <property type="match status" value="2"/>
</dbReference>
<feature type="region of interest" description="Disordered" evidence="14">
    <location>
        <begin position="276"/>
        <end position="321"/>
    </location>
</feature>
<dbReference type="InterPro" id="IPR001650">
    <property type="entry name" value="Helicase_C-like"/>
</dbReference>
<dbReference type="InterPro" id="IPR014012">
    <property type="entry name" value="HSA_dom"/>
</dbReference>
<dbReference type="FunFam" id="3.40.50.10810:FF:000005">
    <property type="entry name" value="Photoperiod-independent early flowering 1"/>
    <property type="match status" value="1"/>
</dbReference>
<dbReference type="EMBL" id="JAVRJZ010000016">
    <property type="protein sequence ID" value="KAK2710655.1"/>
    <property type="molecule type" value="Genomic_DNA"/>
</dbReference>
<dbReference type="CDD" id="cd18793">
    <property type="entry name" value="SF2_C_SNF"/>
    <property type="match status" value="1"/>
</dbReference>
<accession>A0AA88L793</accession>
<dbReference type="PROSITE" id="PS51194">
    <property type="entry name" value="HELICASE_CTER"/>
    <property type="match status" value="1"/>
</dbReference>
<dbReference type="PANTHER" id="PTHR45685">
    <property type="entry name" value="HELICASE SRCAP-RELATED"/>
    <property type="match status" value="1"/>
</dbReference>
<evidence type="ECO:0000256" key="11">
    <source>
        <dbReference type="ARBA" id="ARBA00023163"/>
    </source>
</evidence>
<evidence type="ECO:0000256" key="6">
    <source>
        <dbReference type="ARBA" id="ARBA00022806"/>
    </source>
</evidence>
<feature type="compositionally biased region" description="Acidic residues" evidence="14">
    <location>
        <begin position="297"/>
        <end position="313"/>
    </location>
</feature>
<keyword evidence="11" id="KW-0804">Transcription</keyword>
<evidence type="ECO:0000256" key="14">
    <source>
        <dbReference type="SAM" id="MobiDB-lite"/>
    </source>
</evidence>
<feature type="coiled-coil region" evidence="13">
    <location>
        <begin position="1522"/>
        <end position="1556"/>
    </location>
</feature>
<feature type="region of interest" description="Disordered" evidence="14">
    <location>
        <begin position="1424"/>
        <end position="1451"/>
    </location>
</feature>
<keyword evidence="5" id="KW-0378">Hydrolase</keyword>
<evidence type="ECO:0000256" key="3">
    <source>
        <dbReference type="ARBA" id="ARBA00022553"/>
    </source>
</evidence>
<reference evidence="19" key="1">
    <citation type="submission" date="2023-07" db="EMBL/GenBank/DDBJ databases">
        <title>Chromosome-level genome assembly of Artemia franciscana.</title>
        <authorList>
            <person name="Jo E."/>
        </authorList>
    </citation>
    <scope>NUCLEOTIDE SEQUENCE</scope>
    <source>
        <tissue evidence="19">Whole body</tissue>
    </source>
</reference>
<dbReference type="InterPro" id="IPR001005">
    <property type="entry name" value="SANT/Myb"/>
</dbReference>